<dbReference type="EMBL" id="QJJM01000002">
    <property type="protein sequence ID" value="PXW78621.1"/>
    <property type="molecule type" value="Genomic_DNA"/>
</dbReference>
<dbReference type="RefSeq" id="WP_110297680.1">
    <property type="nucleotide sequence ID" value="NZ_QJJM01000002.1"/>
</dbReference>
<name>A0A2V3VCQ0_9SPHN</name>
<dbReference type="Proteomes" id="UP000248014">
    <property type="component" value="Unassembled WGS sequence"/>
</dbReference>
<accession>A0A2V3VCQ0</accession>
<feature type="transmembrane region" description="Helical" evidence="2">
    <location>
        <begin position="52"/>
        <end position="70"/>
    </location>
</feature>
<dbReference type="GO" id="GO:0045259">
    <property type="term" value="C:proton-transporting ATP synthase complex"/>
    <property type="evidence" value="ECO:0007669"/>
    <property type="project" value="UniProtKB-UniRule"/>
</dbReference>
<dbReference type="InterPro" id="IPR016989">
    <property type="entry name" value="Atp1_alphaprobac"/>
</dbReference>
<reference evidence="3 4" key="1">
    <citation type="submission" date="2018-05" db="EMBL/GenBank/DDBJ databases">
        <title>Genomic Encyclopedia of Type Strains, Phase IV (KMG-IV): sequencing the most valuable type-strain genomes for metagenomic binning, comparative biology and taxonomic classification.</title>
        <authorList>
            <person name="Goeker M."/>
        </authorList>
    </citation>
    <scope>NUCLEOTIDE SEQUENCE [LARGE SCALE GENOMIC DNA]</scope>
    <source>
        <strain evidence="3 4">DSM 3183</strain>
    </source>
</reference>
<organism evidence="3 4">
    <name type="scientific">Blastomonas natatoria</name>
    <dbReference type="NCBI Taxonomy" id="34015"/>
    <lineage>
        <taxon>Bacteria</taxon>
        <taxon>Pseudomonadati</taxon>
        <taxon>Pseudomonadota</taxon>
        <taxon>Alphaproteobacteria</taxon>
        <taxon>Sphingomonadales</taxon>
        <taxon>Sphingomonadaceae</taxon>
        <taxon>Blastomonas</taxon>
    </lineage>
</organism>
<dbReference type="Pfam" id="PF09527">
    <property type="entry name" value="ATPase_gene1"/>
    <property type="match status" value="1"/>
</dbReference>
<keyword evidence="1 2" id="KW-0472">Membrane</keyword>
<keyword evidence="2" id="KW-0812">Transmembrane</keyword>
<comment type="similarity">
    <text evidence="1">Belongs to the bacterial AtpI family.</text>
</comment>
<comment type="function">
    <text evidence="1">A possible function for this protein is to guide the assembly of the membrane sector of the ATPase enzyme complex.</text>
</comment>
<evidence type="ECO:0000313" key="3">
    <source>
        <dbReference type="EMBL" id="PXW78621.1"/>
    </source>
</evidence>
<keyword evidence="1" id="KW-0375">Hydrogen ion transport</keyword>
<feature type="transmembrane region" description="Helical" evidence="2">
    <location>
        <begin position="76"/>
        <end position="97"/>
    </location>
</feature>
<dbReference type="GO" id="GO:1902600">
    <property type="term" value="P:proton transmembrane transport"/>
    <property type="evidence" value="ECO:0007669"/>
    <property type="project" value="UniProtKB-KW"/>
</dbReference>
<dbReference type="PIRSF" id="PIRSF032126">
    <property type="entry name" value="F0F1_ATP_synthase_subunit_I"/>
    <property type="match status" value="1"/>
</dbReference>
<comment type="caution">
    <text evidence="3">The sequence shown here is derived from an EMBL/GenBank/DDBJ whole genome shotgun (WGS) entry which is preliminary data.</text>
</comment>
<protein>
    <recommendedName>
        <fullName evidence="1">ATP synthase protein I</fullName>
    </recommendedName>
</protein>
<proteinExistence type="inferred from homology"/>
<gene>
    <name evidence="3" type="ORF">C7451_102293</name>
</gene>
<keyword evidence="2" id="KW-1133">Transmembrane helix</keyword>
<dbReference type="OrthoDB" id="15401at2"/>
<keyword evidence="4" id="KW-1185">Reference proteome</keyword>
<dbReference type="InterPro" id="IPR032820">
    <property type="entry name" value="ATPase_put"/>
</dbReference>
<sequence>MAENEPGQDPVGGDARIDHIGDRLRDITQREQAEASSKGSGVDANYRLGNRVLADLLGGIAGGLLFGWLFDRWLGTSPWLLITFLALGIIVAFRNIIRVSNAYSAGLKNQQSPQDKPEDKTKR</sequence>
<keyword evidence="1" id="KW-0813">Transport</keyword>
<evidence type="ECO:0000256" key="2">
    <source>
        <dbReference type="SAM" id="Phobius"/>
    </source>
</evidence>
<evidence type="ECO:0000313" key="4">
    <source>
        <dbReference type="Proteomes" id="UP000248014"/>
    </source>
</evidence>
<dbReference type="AlphaFoldDB" id="A0A2V3VCQ0"/>
<keyword evidence="1" id="KW-0406">Ion transport</keyword>
<evidence type="ECO:0000256" key="1">
    <source>
        <dbReference type="PIRNR" id="PIRNR032126"/>
    </source>
</evidence>